<dbReference type="Proteomes" id="UP000053660">
    <property type="component" value="Unassembled WGS sequence"/>
</dbReference>
<keyword evidence="1" id="KW-1133">Transmembrane helix</keyword>
<accession>A0A0B1TLC6</accession>
<keyword evidence="3" id="KW-1185">Reference proteome</keyword>
<sequence>MIKFVGARLPRPNFAKFSCIGSNSILSFFVRFVSPIFLFISVERLEIRHTNY</sequence>
<name>A0A0B1TLC6_OESDE</name>
<protein>
    <submittedName>
        <fullName evidence="2">Uncharacterized protein</fullName>
    </submittedName>
</protein>
<evidence type="ECO:0000313" key="3">
    <source>
        <dbReference type="Proteomes" id="UP000053660"/>
    </source>
</evidence>
<evidence type="ECO:0000256" key="1">
    <source>
        <dbReference type="SAM" id="Phobius"/>
    </source>
</evidence>
<keyword evidence="1" id="KW-0472">Membrane</keyword>
<dbReference type="OrthoDB" id="2116030at2759"/>
<evidence type="ECO:0000313" key="2">
    <source>
        <dbReference type="EMBL" id="KHJ96911.1"/>
    </source>
</evidence>
<proteinExistence type="predicted"/>
<organism evidence="2 3">
    <name type="scientific">Oesophagostomum dentatum</name>
    <name type="common">Nodular worm</name>
    <dbReference type="NCBI Taxonomy" id="61180"/>
    <lineage>
        <taxon>Eukaryota</taxon>
        <taxon>Metazoa</taxon>
        <taxon>Ecdysozoa</taxon>
        <taxon>Nematoda</taxon>
        <taxon>Chromadorea</taxon>
        <taxon>Rhabditida</taxon>
        <taxon>Rhabditina</taxon>
        <taxon>Rhabditomorpha</taxon>
        <taxon>Strongyloidea</taxon>
        <taxon>Strongylidae</taxon>
        <taxon>Oesophagostomum</taxon>
    </lineage>
</organism>
<dbReference type="EMBL" id="KN549560">
    <property type="protein sequence ID" value="KHJ96911.1"/>
    <property type="molecule type" value="Genomic_DNA"/>
</dbReference>
<keyword evidence="1" id="KW-0812">Transmembrane</keyword>
<reference evidence="2 3" key="1">
    <citation type="submission" date="2014-03" db="EMBL/GenBank/DDBJ databases">
        <title>Draft genome of the hookworm Oesophagostomum dentatum.</title>
        <authorList>
            <person name="Mitreva M."/>
        </authorList>
    </citation>
    <scope>NUCLEOTIDE SEQUENCE [LARGE SCALE GENOMIC DNA]</scope>
    <source>
        <strain evidence="2 3">OD-Hann</strain>
    </source>
</reference>
<feature type="transmembrane region" description="Helical" evidence="1">
    <location>
        <begin position="20"/>
        <end position="42"/>
    </location>
</feature>
<dbReference type="AlphaFoldDB" id="A0A0B1TLC6"/>
<gene>
    <name evidence="2" type="ORF">OESDEN_03112</name>
</gene>